<dbReference type="RefSeq" id="WP_305991588.1">
    <property type="nucleotide sequence ID" value="NZ_JAVAMP010000002.1"/>
</dbReference>
<reference evidence="3 4" key="1">
    <citation type="submission" date="2023-08" db="EMBL/GenBank/DDBJ databases">
        <authorList>
            <person name="Park J.-S."/>
        </authorList>
    </citation>
    <scope>NUCLEOTIDE SEQUENCE [LARGE SCALE GENOMIC DNA]</scope>
    <source>
        <strain evidence="3 4">2205SS18-9</strain>
    </source>
</reference>
<evidence type="ECO:0008006" key="5">
    <source>
        <dbReference type="Google" id="ProtNLM"/>
    </source>
</evidence>
<dbReference type="InterPro" id="IPR014717">
    <property type="entry name" value="Transl_elong_EF1B/ribsomal_bS6"/>
</dbReference>
<feature type="compositionally biased region" description="Basic and acidic residues" evidence="1">
    <location>
        <begin position="61"/>
        <end position="77"/>
    </location>
</feature>
<keyword evidence="2" id="KW-1133">Transmembrane helix</keyword>
<evidence type="ECO:0000256" key="1">
    <source>
        <dbReference type="SAM" id="MobiDB-lite"/>
    </source>
</evidence>
<keyword evidence="2" id="KW-0472">Membrane</keyword>
<dbReference type="Gene3D" id="3.30.70.60">
    <property type="match status" value="1"/>
</dbReference>
<evidence type="ECO:0000256" key="2">
    <source>
        <dbReference type="SAM" id="Phobius"/>
    </source>
</evidence>
<name>A0ABT9IY74_9BACL</name>
<feature type="transmembrane region" description="Helical" evidence="2">
    <location>
        <begin position="12"/>
        <end position="30"/>
    </location>
</feature>
<organism evidence="3 4">
    <name type="scientific">Chengkuizengella axinellae</name>
    <dbReference type="NCBI Taxonomy" id="3064388"/>
    <lineage>
        <taxon>Bacteria</taxon>
        <taxon>Bacillati</taxon>
        <taxon>Bacillota</taxon>
        <taxon>Bacilli</taxon>
        <taxon>Bacillales</taxon>
        <taxon>Paenibacillaceae</taxon>
        <taxon>Chengkuizengella</taxon>
    </lineage>
</organism>
<evidence type="ECO:0000313" key="3">
    <source>
        <dbReference type="EMBL" id="MDP5274306.1"/>
    </source>
</evidence>
<comment type="caution">
    <text evidence="3">The sequence shown here is derived from an EMBL/GenBank/DDBJ whole genome shotgun (WGS) entry which is preliminary data.</text>
</comment>
<protein>
    <recommendedName>
        <fullName evidence="5">Pilus assembly protein PilO</fullName>
    </recommendedName>
</protein>
<evidence type="ECO:0000313" key="4">
    <source>
        <dbReference type="Proteomes" id="UP001231941"/>
    </source>
</evidence>
<keyword evidence="2" id="KW-0812">Transmembrane</keyword>
<proteinExistence type="predicted"/>
<dbReference type="Proteomes" id="UP001231941">
    <property type="component" value="Unassembled WGS sequence"/>
</dbReference>
<feature type="region of interest" description="Disordered" evidence="1">
    <location>
        <begin position="60"/>
        <end position="81"/>
    </location>
</feature>
<dbReference type="EMBL" id="JAVAMP010000002">
    <property type="protein sequence ID" value="MDP5274306.1"/>
    <property type="molecule type" value="Genomic_DNA"/>
</dbReference>
<accession>A0ABT9IY74</accession>
<keyword evidence="4" id="KW-1185">Reference proteome</keyword>
<gene>
    <name evidence="3" type="ORF">Q5Y73_09310</name>
</gene>
<sequence length="264" mass="30634">MKKLYKNKTKWIIGITVFYVILATYYFFYFQKNMELLDQKVEEKTNVQRVLEQTVMAVESSKSELSEGDQEDVKNPEDQLPNVDRTDQMIKTLESLEALTGVSISSISFNDGKFELNDSTDEEINYLDLLLKQDNELEQEEQLEIQDVIPELHEIDISLQLSGTYFQFIEFLEKIQNDDRFYLVRSIEYQLNGEKVITEQNDLNLETTSVDELLGQLDADIVSTLNSVQGDNYESFIAPNQRDTNFFVNLSAYYLPKQDEVSSS</sequence>